<dbReference type="EMBL" id="RZHF01000014">
    <property type="protein sequence ID" value="RUR31824.1"/>
    <property type="molecule type" value="Genomic_DNA"/>
</dbReference>
<gene>
    <name evidence="4" type="primary">proC</name>
    <name evidence="8" type="ORF">ELY38_10305</name>
</gene>
<name>A0A3S0Y723_9GAMM</name>
<dbReference type="Gene3D" id="1.10.3730.10">
    <property type="entry name" value="ProC C-terminal domain-like"/>
    <property type="match status" value="1"/>
</dbReference>
<keyword evidence="4" id="KW-0963">Cytoplasm</keyword>
<evidence type="ECO:0000256" key="3">
    <source>
        <dbReference type="ARBA" id="ARBA00023002"/>
    </source>
</evidence>
<evidence type="ECO:0000256" key="4">
    <source>
        <dbReference type="HAMAP-Rule" id="MF_01925"/>
    </source>
</evidence>
<keyword evidence="2 4" id="KW-0521">NADP</keyword>
<protein>
    <recommendedName>
        <fullName evidence="4">Pyrroline-5-carboxylate reductase</fullName>
        <shortName evidence="4">P5C reductase</shortName>
        <shortName evidence="4">P5CR</shortName>
        <ecNumber evidence="4">1.5.1.2</ecNumber>
    </recommendedName>
    <alternativeName>
        <fullName evidence="4">PCA reductase</fullName>
    </alternativeName>
</protein>
<proteinExistence type="inferred from homology"/>
<dbReference type="SUPFAM" id="SSF51735">
    <property type="entry name" value="NAD(P)-binding Rossmann-fold domains"/>
    <property type="match status" value="1"/>
</dbReference>
<feature type="domain" description="Pyrroline-5-carboxylate reductase dimerisation" evidence="7">
    <location>
        <begin position="158"/>
        <end position="257"/>
    </location>
</feature>
<evidence type="ECO:0000313" key="9">
    <source>
        <dbReference type="Proteomes" id="UP000287023"/>
    </source>
</evidence>
<evidence type="ECO:0000256" key="1">
    <source>
        <dbReference type="ARBA" id="ARBA00005525"/>
    </source>
</evidence>
<dbReference type="Gene3D" id="3.40.50.720">
    <property type="entry name" value="NAD(P)-binding Rossmann-like Domain"/>
    <property type="match status" value="1"/>
</dbReference>
<comment type="catalytic activity">
    <reaction evidence="4">
        <text>L-proline + NADP(+) = (S)-1-pyrroline-5-carboxylate + NADPH + 2 H(+)</text>
        <dbReference type="Rhea" id="RHEA:14109"/>
        <dbReference type="ChEBI" id="CHEBI:15378"/>
        <dbReference type="ChEBI" id="CHEBI:17388"/>
        <dbReference type="ChEBI" id="CHEBI:57783"/>
        <dbReference type="ChEBI" id="CHEBI:58349"/>
        <dbReference type="ChEBI" id="CHEBI:60039"/>
        <dbReference type="EC" id="1.5.1.2"/>
    </reaction>
</comment>
<comment type="similarity">
    <text evidence="1 4">Belongs to the pyrroline-5-carboxylate reductase family.</text>
</comment>
<sequence length="261" mass="27777">MKPTLTLGIIGGNGWLGSALGRCVLASGLIAPNQLVVTASRKHNRYQDWPGVTCVESSDALLEVAEIIVLSVRPEQFAQLTLSLENRLVISLMAKVPMVALASATRSDRIVRAMPNAAAAVGRSYTPWCATPRLSADDRDFVQRLFSACGVSDEVENESQIDYLTALTGSGPAFPALLADALIHHAITQGISPAVAQRGVLHTLSGASQLMLEENATPMEMVTRFLDYGGTTTEGLNAMLQHGFREAVQQGIEAAYGAVKT</sequence>
<dbReference type="RefSeq" id="WP_127061941.1">
    <property type="nucleotide sequence ID" value="NZ_RZHF01000014.1"/>
</dbReference>
<feature type="domain" description="Pyrroline-5-carboxylate reductase catalytic N-terminal" evidence="6">
    <location>
        <begin position="7"/>
        <end position="94"/>
    </location>
</feature>
<reference evidence="8 9" key="1">
    <citation type="submission" date="2018-12" db="EMBL/GenBank/DDBJ databases">
        <title>three novel Halomonas strain isolated from plants.</title>
        <authorList>
            <person name="Sun C."/>
        </authorList>
    </citation>
    <scope>NUCLEOTIDE SEQUENCE [LARGE SCALE GENOMIC DNA]</scope>
    <source>
        <strain evidence="8 9">JCM 18142</strain>
    </source>
</reference>
<keyword evidence="3 4" id="KW-0560">Oxidoreductase</keyword>
<comment type="caution">
    <text evidence="8">The sequence shown here is derived from an EMBL/GenBank/DDBJ whole genome shotgun (WGS) entry which is preliminary data.</text>
</comment>
<dbReference type="Pfam" id="PF14748">
    <property type="entry name" value="P5CR_dimer"/>
    <property type="match status" value="1"/>
</dbReference>
<evidence type="ECO:0000313" key="8">
    <source>
        <dbReference type="EMBL" id="RUR31824.1"/>
    </source>
</evidence>
<comment type="pathway">
    <text evidence="4">Amino-acid biosynthesis; L-proline biosynthesis; L-proline from L-glutamate 5-semialdehyde: step 1/1.</text>
</comment>
<evidence type="ECO:0000256" key="5">
    <source>
        <dbReference type="PIRSR" id="PIRSR000193-1"/>
    </source>
</evidence>
<dbReference type="InterPro" id="IPR028939">
    <property type="entry name" value="P5C_Rdtase_cat_N"/>
</dbReference>
<keyword evidence="4" id="KW-0641">Proline biosynthesis</keyword>
<dbReference type="InterPro" id="IPR000304">
    <property type="entry name" value="Pyrroline-COOH_reductase"/>
</dbReference>
<evidence type="ECO:0000256" key="2">
    <source>
        <dbReference type="ARBA" id="ARBA00022857"/>
    </source>
</evidence>
<dbReference type="Pfam" id="PF03807">
    <property type="entry name" value="F420_oxidored"/>
    <property type="match status" value="1"/>
</dbReference>
<dbReference type="GO" id="GO:0055129">
    <property type="term" value="P:L-proline biosynthetic process"/>
    <property type="evidence" value="ECO:0007669"/>
    <property type="project" value="UniProtKB-UniRule"/>
</dbReference>
<evidence type="ECO:0000259" key="6">
    <source>
        <dbReference type="Pfam" id="PF03807"/>
    </source>
</evidence>
<dbReference type="GO" id="GO:0005737">
    <property type="term" value="C:cytoplasm"/>
    <property type="evidence" value="ECO:0007669"/>
    <property type="project" value="UniProtKB-SubCell"/>
</dbReference>
<dbReference type="Proteomes" id="UP000287023">
    <property type="component" value="Unassembled WGS sequence"/>
</dbReference>
<dbReference type="HAMAP" id="MF_01925">
    <property type="entry name" value="P5C_reductase"/>
    <property type="match status" value="1"/>
</dbReference>
<comment type="function">
    <text evidence="4">Catalyzes the reduction of 1-pyrroline-5-carboxylate (PCA) to L-proline.</text>
</comment>
<dbReference type="OrthoDB" id="8418678at2"/>
<comment type="catalytic activity">
    <reaction evidence="4">
        <text>L-proline + NAD(+) = (S)-1-pyrroline-5-carboxylate + NADH + 2 H(+)</text>
        <dbReference type="Rhea" id="RHEA:14105"/>
        <dbReference type="ChEBI" id="CHEBI:15378"/>
        <dbReference type="ChEBI" id="CHEBI:17388"/>
        <dbReference type="ChEBI" id="CHEBI:57540"/>
        <dbReference type="ChEBI" id="CHEBI:57945"/>
        <dbReference type="ChEBI" id="CHEBI:60039"/>
        <dbReference type="EC" id="1.5.1.2"/>
    </reaction>
</comment>
<feature type="binding site" evidence="5">
    <location>
        <begin position="10"/>
        <end position="16"/>
    </location>
    <ligand>
        <name>NADP(+)</name>
        <dbReference type="ChEBI" id="CHEBI:58349"/>
    </ligand>
</feature>
<dbReference type="PIRSF" id="PIRSF000193">
    <property type="entry name" value="Pyrrol-5-carb_rd"/>
    <property type="match status" value="1"/>
</dbReference>
<keyword evidence="9" id="KW-1185">Reference proteome</keyword>
<dbReference type="UniPathway" id="UPA00098">
    <property type="reaction ID" value="UER00361"/>
</dbReference>
<dbReference type="PANTHER" id="PTHR11645">
    <property type="entry name" value="PYRROLINE-5-CARBOXYLATE REDUCTASE"/>
    <property type="match status" value="1"/>
</dbReference>
<dbReference type="InterPro" id="IPR036291">
    <property type="entry name" value="NAD(P)-bd_dom_sf"/>
</dbReference>
<evidence type="ECO:0000259" key="7">
    <source>
        <dbReference type="Pfam" id="PF14748"/>
    </source>
</evidence>
<comment type="subcellular location">
    <subcellularLocation>
        <location evidence="4">Cytoplasm</location>
    </subcellularLocation>
</comment>
<dbReference type="PANTHER" id="PTHR11645:SF0">
    <property type="entry name" value="PYRROLINE-5-CARBOXYLATE REDUCTASE 3"/>
    <property type="match status" value="1"/>
</dbReference>
<dbReference type="EC" id="1.5.1.2" evidence="4"/>
<organism evidence="8 9">
    <name type="scientific">Vreelandella nanhaiensis</name>
    <dbReference type="NCBI Taxonomy" id="1258546"/>
    <lineage>
        <taxon>Bacteria</taxon>
        <taxon>Pseudomonadati</taxon>
        <taxon>Pseudomonadota</taxon>
        <taxon>Gammaproteobacteria</taxon>
        <taxon>Oceanospirillales</taxon>
        <taxon>Halomonadaceae</taxon>
        <taxon>Vreelandella</taxon>
    </lineage>
</organism>
<dbReference type="AlphaFoldDB" id="A0A3S0Y723"/>
<dbReference type="InterPro" id="IPR029036">
    <property type="entry name" value="P5CR_dimer"/>
</dbReference>
<keyword evidence="4" id="KW-0028">Amino-acid biosynthesis</keyword>
<dbReference type="SUPFAM" id="SSF48179">
    <property type="entry name" value="6-phosphogluconate dehydrogenase C-terminal domain-like"/>
    <property type="match status" value="1"/>
</dbReference>
<accession>A0A3S0Y723</accession>
<dbReference type="InterPro" id="IPR008927">
    <property type="entry name" value="6-PGluconate_DH-like_C_sf"/>
</dbReference>
<dbReference type="GO" id="GO:0004735">
    <property type="term" value="F:pyrroline-5-carboxylate reductase activity"/>
    <property type="evidence" value="ECO:0007669"/>
    <property type="project" value="UniProtKB-UniRule"/>
</dbReference>